<evidence type="ECO:0000313" key="1">
    <source>
        <dbReference type="EMBL" id="CAK5077634.1"/>
    </source>
</evidence>
<name>A0ACB0ZFB1_MELEN</name>
<sequence length="83" mass="9137">MTDEDYGSGGNAAAGGAILGLGTTVVVFLMYLPCFCCCAVIIYMLVQYSKIKRAKTEVALLQQNYMANQSPKKWLRSSNHLRL</sequence>
<reference evidence="1" key="1">
    <citation type="submission" date="2023-11" db="EMBL/GenBank/DDBJ databases">
        <authorList>
            <person name="Poullet M."/>
        </authorList>
    </citation>
    <scope>NUCLEOTIDE SEQUENCE</scope>
    <source>
        <strain evidence="1">E1834</strain>
    </source>
</reference>
<organism evidence="1 2">
    <name type="scientific">Meloidogyne enterolobii</name>
    <name type="common">Root-knot nematode worm</name>
    <name type="synonym">Meloidogyne mayaguensis</name>
    <dbReference type="NCBI Taxonomy" id="390850"/>
    <lineage>
        <taxon>Eukaryota</taxon>
        <taxon>Metazoa</taxon>
        <taxon>Ecdysozoa</taxon>
        <taxon>Nematoda</taxon>
        <taxon>Chromadorea</taxon>
        <taxon>Rhabditida</taxon>
        <taxon>Tylenchina</taxon>
        <taxon>Tylenchomorpha</taxon>
        <taxon>Tylenchoidea</taxon>
        <taxon>Meloidogynidae</taxon>
        <taxon>Meloidogyninae</taxon>
        <taxon>Meloidogyne</taxon>
    </lineage>
</organism>
<gene>
    <name evidence="1" type="ORF">MENTE1834_LOCUS24570</name>
</gene>
<dbReference type="EMBL" id="CAVMJV010000032">
    <property type="protein sequence ID" value="CAK5077634.1"/>
    <property type="molecule type" value="Genomic_DNA"/>
</dbReference>
<evidence type="ECO:0000313" key="2">
    <source>
        <dbReference type="Proteomes" id="UP001497535"/>
    </source>
</evidence>
<dbReference type="Proteomes" id="UP001497535">
    <property type="component" value="Unassembled WGS sequence"/>
</dbReference>
<comment type="caution">
    <text evidence="1">The sequence shown here is derived from an EMBL/GenBank/DDBJ whole genome shotgun (WGS) entry which is preliminary data.</text>
</comment>
<accession>A0ACB0ZFB1</accession>
<proteinExistence type="predicted"/>
<protein>
    <submittedName>
        <fullName evidence="1">Uncharacterized protein</fullName>
    </submittedName>
</protein>
<keyword evidence="2" id="KW-1185">Reference proteome</keyword>